<comment type="caution">
    <text evidence="1">The sequence shown here is derived from an EMBL/GenBank/DDBJ whole genome shotgun (WGS) entry which is preliminary data.</text>
</comment>
<evidence type="ECO:0000313" key="2">
    <source>
        <dbReference type="Proteomes" id="UP000001340"/>
    </source>
</evidence>
<dbReference type="EMBL" id="AHNR02000028">
    <property type="protein sequence ID" value="EKR55657.1"/>
    <property type="molecule type" value="Genomic_DNA"/>
</dbReference>
<evidence type="ECO:0000313" key="1">
    <source>
        <dbReference type="EMBL" id="EKR55657.1"/>
    </source>
</evidence>
<protein>
    <submittedName>
        <fullName evidence="1">Uncharacterized protein</fullName>
    </submittedName>
</protein>
<reference evidence="1 2" key="1">
    <citation type="submission" date="2012-10" db="EMBL/GenBank/DDBJ databases">
        <authorList>
            <person name="Harkins D.M."/>
            <person name="Durkin A.S."/>
            <person name="Brinkac L.M."/>
            <person name="Haft D.H."/>
            <person name="Selengut J.D."/>
            <person name="Sanka R."/>
            <person name="DePew J."/>
            <person name="Purushe J."/>
            <person name="Chanthongthip A."/>
            <person name="Lattana O."/>
            <person name="Phetsouvanh R."/>
            <person name="Newton P.N."/>
            <person name="Vinetz J.M."/>
            <person name="Sutton G.G."/>
            <person name="Nierman W.C."/>
            <person name="Fouts D.E."/>
        </authorList>
    </citation>
    <scope>NUCLEOTIDE SEQUENCE [LARGE SCALE GENOMIC DNA]</scope>
    <source>
        <strain evidence="1 2">UI 12758</strain>
    </source>
</reference>
<organism evidence="1 2">
    <name type="scientific">Leptospira interrogans str. UI 12758</name>
    <dbReference type="NCBI Taxonomy" id="1049938"/>
    <lineage>
        <taxon>Bacteria</taxon>
        <taxon>Pseudomonadati</taxon>
        <taxon>Spirochaetota</taxon>
        <taxon>Spirochaetia</taxon>
        <taxon>Leptospirales</taxon>
        <taxon>Leptospiraceae</taxon>
        <taxon>Leptospira</taxon>
    </lineage>
</organism>
<proteinExistence type="predicted"/>
<sequence>MESKIGTKTIFEICKKMRNRESSSVSGHMIPFRKTGN</sequence>
<name>A0A0E2D6J3_LEPIR</name>
<dbReference type="Proteomes" id="UP000001340">
    <property type="component" value="Unassembled WGS sequence"/>
</dbReference>
<gene>
    <name evidence="1" type="ORF">LEP1GSC105_2056</name>
</gene>
<accession>A0A0E2D6J3</accession>
<dbReference type="AlphaFoldDB" id="A0A0E2D6J3"/>